<protein>
    <submittedName>
        <fullName evidence="1">Uncharacterized protein</fullName>
    </submittedName>
</protein>
<reference evidence="1 2" key="1">
    <citation type="submission" date="2021-06" db="EMBL/GenBank/DDBJ databases">
        <authorList>
            <person name="Palmer J.M."/>
        </authorList>
    </citation>
    <scope>NUCLEOTIDE SEQUENCE [LARGE SCALE GENOMIC DNA]</scope>
    <source>
        <strain evidence="1 2">GA_2019</strain>
        <tissue evidence="1">Muscle</tissue>
    </source>
</reference>
<name>A0ABV0PU97_9TELE</name>
<evidence type="ECO:0000313" key="2">
    <source>
        <dbReference type="Proteomes" id="UP001476798"/>
    </source>
</evidence>
<proteinExistence type="predicted"/>
<accession>A0ABV0PU97</accession>
<gene>
    <name evidence="1" type="ORF">GOODEAATRI_001089</name>
</gene>
<evidence type="ECO:0000313" key="1">
    <source>
        <dbReference type="EMBL" id="MEQ2187098.1"/>
    </source>
</evidence>
<organism evidence="1 2">
    <name type="scientific">Goodea atripinnis</name>
    <dbReference type="NCBI Taxonomy" id="208336"/>
    <lineage>
        <taxon>Eukaryota</taxon>
        <taxon>Metazoa</taxon>
        <taxon>Chordata</taxon>
        <taxon>Craniata</taxon>
        <taxon>Vertebrata</taxon>
        <taxon>Euteleostomi</taxon>
        <taxon>Actinopterygii</taxon>
        <taxon>Neopterygii</taxon>
        <taxon>Teleostei</taxon>
        <taxon>Neoteleostei</taxon>
        <taxon>Acanthomorphata</taxon>
        <taxon>Ovalentaria</taxon>
        <taxon>Atherinomorphae</taxon>
        <taxon>Cyprinodontiformes</taxon>
        <taxon>Goodeidae</taxon>
        <taxon>Goodea</taxon>
    </lineage>
</organism>
<keyword evidence="2" id="KW-1185">Reference proteome</keyword>
<sequence>MHNGLRRRADKAKESKVLNMFFSYSCAQFIDILDNTHVSNTVWGSYATSMTRLQSMFHCFSLSVPGLSPCESLRNCCRDSLCICDYHLNGSFIINAMLAHSVNKTKKF</sequence>
<comment type="caution">
    <text evidence="1">The sequence shown here is derived from an EMBL/GenBank/DDBJ whole genome shotgun (WGS) entry which is preliminary data.</text>
</comment>
<dbReference type="EMBL" id="JAHRIO010089993">
    <property type="protein sequence ID" value="MEQ2187098.1"/>
    <property type="molecule type" value="Genomic_DNA"/>
</dbReference>
<dbReference type="Proteomes" id="UP001476798">
    <property type="component" value="Unassembled WGS sequence"/>
</dbReference>